<evidence type="ECO:0000313" key="3">
    <source>
        <dbReference type="Proteomes" id="UP000007947"/>
    </source>
</evidence>
<dbReference type="RefSeq" id="WP_013864849.1">
    <property type="nucleotide sequence ID" value="NC_015635.1"/>
</dbReference>
<reference evidence="2 3" key="1">
    <citation type="submission" date="2011-05" db="EMBL/GenBank/DDBJ databases">
        <title>Whole genome sequence of Microlunatus phosphovorus NM-1.</title>
        <authorList>
            <person name="Hosoyama A."/>
            <person name="Sasaki K."/>
            <person name="Harada T."/>
            <person name="Igarashi R."/>
            <person name="Kawakoshi A."/>
            <person name="Sasagawa M."/>
            <person name="Fukada J."/>
            <person name="Nakamura S."/>
            <person name="Katano Y."/>
            <person name="Hanada S."/>
            <person name="Kamagata Y."/>
            <person name="Nakamura N."/>
            <person name="Yamazaki S."/>
            <person name="Fujita N."/>
        </authorList>
    </citation>
    <scope>NUCLEOTIDE SEQUENCE [LARGE SCALE GENOMIC DNA]</scope>
    <source>
        <strain evidence="3">ATCC 700054 / DSM 10555 / JCM 9379 / NBRC 101784 / NCIMB 13414 / VKM Ac-1990 / NM-1</strain>
    </source>
</reference>
<dbReference type="OrthoDB" id="3689607at2"/>
<dbReference type="Pfam" id="PF00293">
    <property type="entry name" value="NUDIX"/>
    <property type="match status" value="1"/>
</dbReference>
<sequence length="196" mass="21835">MSLADRFPLLHQPDRWDWAAITMQFATEIPDEALVVSTHVVAFVDERVLLCRIDREDVWILPGGTREPGESVLESLSRELLEEAGARLLSDFHPIGAHLGRTDASQPYRPHLPHPDQAWLWGWADAEVVGPPMNPTDGEVIAEVEAFPVPEAVERVTNGPKWTGELILLAAERRALAKSTPRTIDHHHRTGGNQTT</sequence>
<evidence type="ECO:0000259" key="1">
    <source>
        <dbReference type="PROSITE" id="PS51462"/>
    </source>
</evidence>
<dbReference type="PROSITE" id="PS51462">
    <property type="entry name" value="NUDIX"/>
    <property type="match status" value="1"/>
</dbReference>
<dbReference type="SUPFAM" id="SSF55811">
    <property type="entry name" value="Nudix"/>
    <property type="match status" value="1"/>
</dbReference>
<accession>F5XQY5</accession>
<name>F5XQY5_MICPN</name>
<feature type="domain" description="Nudix hydrolase" evidence="1">
    <location>
        <begin position="33"/>
        <end position="169"/>
    </location>
</feature>
<dbReference type="InterPro" id="IPR015797">
    <property type="entry name" value="NUDIX_hydrolase-like_dom_sf"/>
</dbReference>
<protein>
    <recommendedName>
        <fullName evidence="1">Nudix hydrolase domain-containing protein</fullName>
    </recommendedName>
</protein>
<gene>
    <name evidence="2" type="ordered locus">MLP_39930</name>
</gene>
<dbReference type="KEGG" id="mph:MLP_39930"/>
<dbReference type="InterPro" id="IPR000086">
    <property type="entry name" value="NUDIX_hydrolase_dom"/>
</dbReference>
<dbReference type="AlphaFoldDB" id="F5XQY5"/>
<dbReference type="Proteomes" id="UP000007947">
    <property type="component" value="Chromosome"/>
</dbReference>
<proteinExistence type="predicted"/>
<dbReference type="EMBL" id="AP012204">
    <property type="protein sequence ID" value="BAK37007.1"/>
    <property type="molecule type" value="Genomic_DNA"/>
</dbReference>
<dbReference type="HOGENOM" id="CLU_126427_0_0_11"/>
<keyword evidence="3" id="KW-1185">Reference proteome</keyword>
<dbReference type="Gene3D" id="3.90.79.10">
    <property type="entry name" value="Nucleoside Triphosphate Pyrophosphohydrolase"/>
    <property type="match status" value="1"/>
</dbReference>
<organism evidence="2 3">
    <name type="scientific">Microlunatus phosphovorus (strain ATCC 700054 / DSM 10555 / JCM 9379 / NBRC 101784 / NCIMB 13414 / VKM Ac-1990 / NM-1)</name>
    <dbReference type="NCBI Taxonomy" id="1032480"/>
    <lineage>
        <taxon>Bacteria</taxon>
        <taxon>Bacillati</taxon>
        <taxon>Actinomycetota</taxon>
        <taxon>Actinomycetes</taxon>
        <taxon>Propionibacteriales</taxon>
        <taxon>Propionibacteriaceae</taxon>
        <taxon>Microlunatus</taxon>
    </lineage>
</organism>
<dbReference type="eggNOG" id="COG1051">
    <property type="taxonomic scope" value="Bacteria"/>
</dbReference>
<evidence type="ECO:0000313" key="2">
    <source>
        <dbReference type="EMBL" id="BAK37007.1"/>
    </source>
</evidence>